<reference evidence="2 3" key="1">
    <citation type="submission" date="2018-12" db="EMBL/GenBank/DDBJ databases">
        <authorList>
            <person name="Li K."/>
        </authorList>
    </citation>
    <scope>NUCLEOTIDE SEQUENCE [LARGE SCALE GENOMIC DNA]</scope>
    <source>
        <strain evidence="3">CR22</strain>
    </source>
</reference>
<protein>
    <recommendedName>
        <fullName evidence="4">Peptidase inhibitor family I36 protein</fullName>
    </recommendedName>
</protein>
<organism evidence="2 3">
    <name type="scientific">Streptomyces aquilus</name>
    <dbReference type="NCBI Taxonomy" id="2548456"/>
    <lineage>
        <taxon>Bacteria</taxon>
        <taxon>Bacillati</taxon>
        <taxon>Actinomycetota</taxon>
        <taxon>Actinomycetes</taxon>
        <taxon>Kitasatosporales</taxon>
        <taxon>Streptomycetaceae</taxon>
        <taxon>Streptomyces</taxon>
    </lineage>
</organism>
<dbReference type="RefSeq" id="WP_126272640.1">
    <property type="nucleotide sequence ID" value="NZ_CP034463.1"/>
</dbReference>
<evidence type="ECO:0000256" key="1">
    <source>
        <dbReference type="SAM" id="SignalP"/>
    </source>
</evidence>
<name>A0A3S9I2A2_9ACTN</name>
<accession>A0A3S9I2A2</accession>
<keyword evidence="3" id="KW-1185">Reference proteome</keyword>
<evidence type="ECO:0000313" key="3">
    <source>
        <dbReference type="Proteomes" id="UP000280197"/>
    </source>
</evidence>
<dbReference type="AlphaFoldDB" id="A0A3S9I2A2"/>
<evidence type="ECO:0008006" key="4">
    <source>
        <dbReference type="Google" id="ProtNLM"/>
    </source>
</evidence>
<feature type="chain" id="PRO_5039472216" description="Peptidase inhibitor family I36 protein" evidence="1">
    <location>
        <begin position="23"/>
        <end position="127"/>
    </location>
</feature>
<gene>
    <name evidence="2" type="ORF">EJC51_21840</name>
</gene>
<evidence type="ECO:0000313" key="2">
    <source>
        <dbReference type="EMBL" id="AZP18496.1"/>
    </source>
</evidence>
<keyword evidence="1" id="KW-0732">Signal</keyword>
<sequence length="127" mass="13241">MKQYVSLLVAALLATGTGLATASPAAAAECPSGNFCAWTDANFGGQRMNASGDDEWWESWIADSDSSWANHGITGPGIKDHVKVYESAIQFPSTGGDVTICLSPGQEVGYNGVANDRGDAHVWAMGC</sequence>
<proteinExistence type="predicted"/>
<dbReference type="EMBL" id="CP034463">
    <property type="protein sequence ID" value="AZP18496.1"/>
    <property type="molecule type" value="Genomic_DNA"/>
</dbReference>
<dbReference type="Pfam" id="PF03995">
    <property type="entry name" value="Inhibitor_I36"/>
    <property type="match status" value="1"/>
</dbReference>
<dbReference type="Proteomes" id="UP000280197">
    <property type="component" value="Chromosome"/>
</dbReference>
<dbReference type="KEGG" id="saqu:EJC51_21840"/>
<feature type="signal peptide" evidence="1">
    <location>
        <begin position="1"/>
        <end position="22"/>
    </location>
</feature>